<accession>A0A7U0Q674</accession>
<dbReference type="EMBL" id="MT773673">
    <property type="protein sequence ID" value="QQW38363.1"/>
    <property type="molecule type" value="Genomic_DNA"/>
</dbReference>
<reference evidence="2" key="1">
    <citation type="submission" date="2020-07" db="EMBL/GenBank/DDBJ databases">
        <title>Faecal carriage and genetic characterization of CTX-M-1/9/1-producing Escherichia coli from healthy humans in Hangzhou, China.</title>
        <authorList>
            <person name="Chen J."/>
        </authorList>
    </citation>
    <scope>NUCLEOTIDE SEQUENCE</scope>
    <source>
        <strain evidence="2">1161</strain>
        <plasmid evidence="2">pM-64-1161</plasmid>
    </source>
</reference>
<sequence length="164" mass="18953">MFIQIRKQLNNRSTKRQRFHPIWSKKLTFSHITSYTRNSTQQTAPQRPIFTTDDPTHYQQKHTLKIAPVALHNHINNLFSGITKQLNNTHAISKNNQPLYGRLPKRPTSSPQSTEKTHLFSPGYRTTNLTFTGNPKTFIRAIPTTRHSPNSEETPESLKPQRSL</sequence>
<organism evidence="2">
    <name type="scientific">Escherichia coli</name>
    <dbReference type="NCBI Taxonomy" id="562"/>
    <lineage>
        <taxon>Bacteria</taxon>
        <taxon>Pseudomonadati</taxon>
        <taxon>Pseudomonadota</taxon>
        <taxon>Gammaproteobacteria</taxon>
        <taxon>Enterobacterales</taxon>
        <taxon>Enterobacteriaceae</taxon>
        <taxon>Escherichia</taxon>
    </lineage>
</organism>
<protein>
    <submittedName>
        <fullName evidence="2">Uncharacterized protein</fullName>
    </submittedName>
</protein>
<name>A0A7U0Q674_ECOLX</name>
<keyword evidence="2" id="KW-0614">Plasmid</keyword>
<evidence type="ECO:0000256" key="1">
    <source>
        <dbReference type="SAM" id="MobiDB-lite"/>
    </source>
</evidence>
<proteinExistence type="predicted"/>
<evidence type="ECO:0000313" key="2">
    <source>
        <dbReference type="EMBL" id="QQW38363.1"/>
    </source>
</evidence>
<feature type="region of interest" description="Disordered" evidence="1">
    <location>
        <begin position="94"/>
        <end position="164"/>
    </location>
</feature>
<geneLocation type="plasmid" evidence="2">
    <name>pM-64-1161</name>
</geneLocation>
<dbReference type="AlphaFoldDB" id="A0A7U0Q674"/>
<feature type="compositionally biased region" description="Polar residues" evidence="1">
    <location>
        <begin position="124"/>
        <end position="135"/>
    </location>
</feature>